<keyword evidence="6" id="KW-0131">Cell cycle</keyword>
<evidence type="ECO:0000256" key="7">
    <source>
        <dbReference type="SAM" id="Coils"/>
    </source>
</evidence>
<accession>A0A2T5G8H5</accession>
<comment type="subcellular location">
    <subcellularLocation>
        <location evidence="1">Cytoplasm</location>
    </subcellularLocation>
</comment>
<organism evidence="8 9">
    <name type="scientific">Brockia lithotrophica</name>
    <dbReference type="NCBI Taxonomy" id="933949"/>
    <lineage>
        <taxon>Bacteria</taxon>
        <taxon>Bacillati</taxon>
        <taxon>Bacillota</taxon>
        <taxon>Bacilli</taxon>
        <taxon>Bacillales</taxon>
        <taxon>Bacillales Family X. Incertae Sedis</taxon>
        <taxon>Brockia</taxon>
    </lineage>
</organism>
<dbReference type="PANTHER" id="PTHR35794">
    <property type="entry name" value="CELL DIVISION PROTEIN DIVIVA"/>
    <property type="match status" value="1"/>
</dbReference>
<proteinExistence type="inferred from homology"/>
<dbReference type="GO" id="GO:0051301">
    <property type="term" value="P:cell division"/>
    <property type="evidence" value="ECO:0007669"/>
    <property type="project" value="UniProtKB-KW"/>
</dbReference>
<name>A0A2T5G8H5_9BACL</name>
<dbReference type="Proteomes" id="UP000244016">
    <property type="component" value="Unassembled WGS sequence"/>
</dbReference>
<keyword evidence="4 8" id="KW-0132">Cell division</keyword>
<evidence type="ECO:0000256" key="1">
    <source>
        <dbReference type="ARBA" id="ARBA00004496"/>
    </source>
</evidence>
<dbReference type="Pfam" id="PF05103">
    <property type="entry name" value="DivIVA"/>
    <property type="match status" value="1"/>
</dbReference>
<evidence type="ECO:0000256" key="4">
    <source>
        <dbReference type="ARBA" id="ARBA00022618"/>
    </source>
</evidence>
<sequence>MALRPEDIEHKEFPITFRGYHVDEVNAFLEQVAREMALLLEEQAKLRKRVAELEERLNHYGNLEETLTKTLVAAEKTAEQVKANAHKEAELILREAEKNADRIVEEALAKVRKINLEIDELKQRAIVYRNRFRTLLEAQLEMLQGHDWDGLTEETFGEGRGREELRTP</sequence>
<evidence type="ECO:0000256" key="5">
    <source>
        <dbReference type="ARBA" id="ARBA00023054"/>
    </source>
</evidence>
<dbReference type="EMBL" id="PEBW01000002">
    <property type="protein sequence ID" value="PTQ52448.1"/>
    <property type="molecule type" value="Genomic_DNA"/>
</dbReference>
<dbReference type="NCBIfam" id="TIGR03544">
    <property type="entry name" value="DivI1A_domain"/>
    <property type="match status" value="1"/>
</dbReference>
<evidence type="ECO:0000256" key="6">
    <source>
        <dbReference type="ARBA" id="ARBA00023306"/>
    </source>
</evidence>
<dbReference type="GO" id="GO:0005737">
    <property type="term" value="C:cytoplasm"/>
    <property type="evidence" value="ECO:0007669"/>
    <property type="project" value="UniProtKB-SubCell"/>
</dbReference>
<keyword evidence="3" id="KW-0963">Cytoplasm</keyword>
<comment type="caution">
    <text evidence="8">The sequence shown here is derived from an EMBL/GenBank/DDBJ whole genome shotgun (WGS) entry which is preliminary data.</text>
</comment>
<reference evidence="8 9" key="1">
    <citation type="submission" date="2017-08" db="EMBL/GenBank/DDBJ databases">
        <title>Burning lignite coal seam in the remote Altai Mountains harbors a hydrogen-driven thermophilic microbial community.</title>
        <authorList>
            <person name="Kadnikov V.V."/>
            <person name="Mardanov A.V."/>
            <person name="Ivasenko D."/>
            <person name="Beletsky A.V."/>
            <person name="Karnachuk O.V."/>
            <person name="Ravin N.V."/>
        </authorList>
    </citation>
    <scope>NUCLEOTIDE SEQUENCE [LARGE SCALE GENOMIC DNA]</scope>
    <source>
        <strain evidence="8">AL31</strain>
    </source>
</reference>
<protein>
    <submittedName>
        <fullName evidence="8">Cell division initiation protein DivIVA</fullName>
    </submittedName>
</protein>
<comment type="similarity">
    <text evidence="2">Belongs to the DivIVA family.</text>
</comment>
<gene>
    <name evidence="8" type="ORF">BLITH_0627</name>
</gene>
<feature type="coiled-coil region" evidence="7">
    <location>
        <begin position="29"/>
        <end position="131"/>
    </location>
</feature>
<evidence type="ECO:0000256" key="3">
    <source>
        <dbReference type="ARBA" id="ARBA00022490"/>
    </source>
</evidence>
<dbReference type="InterPro" id="IPR019933">
    <property type="entry name" value="DivIVA_domain"/>
</dbReference>
<dbReference type="InterPro" id="IPR007793">
    <property type="entry name" value="DivIVA_fam"/>
</dbReference>
<keyword evidence="5 7" id="KW-0175">Coiled coil</keyword>
<evidence type="ECO:0000313" key="9">
    <source>
        <dbReference type="Proteomes" id="UP000244016"/>
    </source>
</evidence>
<dbReference type="Gene3D" id="6.10.250.660">
    <property type="match status" value="1"/>
</dbReference>
<dbReference type="PANTHER" id="PTHR35794:SF2">
    <property type="entry name" value="CELL DIVISION PROTEIN DIVIVA"/>
    <property type="match status" value="1"/>
</dbReference>
<evidence type="ECO:0000313" key="8">
    <source>
        <dbReference type="EMBL" id="PTQ52448.1"/>
    </source>
</evidence>
<dbReference type="AlphaFoldDB" id="A0A2T5G8H5"/>
<evidence type="ECO:0000256" key="2">
    <source>
        <dbReference type="ARBA" id="ARBA00009008"/>
    </source>
</evidence>